<dbReference type="AlphaFoldDB" id="A0A820NI09"/>
<dbReference type="PANTHER" id="PTHR23048:SF0">
    <property type="entry name" value="CALMODULIN LIKE 3"/>
    <property type="match status" value="1"/>
</dbReference>
<feature type="domain" description="EF-hand" evidence="3">
    <location>
        <begin position="37"/>
        <end position="72"/>
    </location>
</feature>
<evidence type="ECO:0000313" key="4">
    <source>
        <dbReference type="EMBL" id="CAF4390940.1"/>
    </source>
</evidence>
<sequence>MQQIFTDMREERFVFKNFEKQNYSFICKVLADLGYNVPESELTTLINQLDMDKSGTIEFEEYLSFMLTFIKKNITTEDNLKDAFNLFDQNNDGYIETKDLREIMTNLGERITDEDIDEMMREADIDKDFKVNFYEFQRIMSFR</sequence>
<dbReference type="GO" id="GO:0005509">
    <property type="term" value="F:calcium ion binding"/>
    <property type="evidence" value="ECO:0007669"/>
    <property type="project" value="InterPro"/>
</dbReference>
<dbReference type="Pfam" id="PF13833">
    <property type="entry name" value="EF-hand_8"/>
    <property type="match status" value="1"/>
</dbReference>
<feature type="domain" description="EF-hand" evidence="3">
    <location>
        <begin position="111"/>
        <end position="143"/>
    </location>
</feature>
<dbReference type="InterPro" id="IPR002048">
    <property type="entry name" value="EF_hand_dom"/>
</dbReference>
<dbReference type="InterPro" id="IPR050230">
    <property type="entry name" value="CALM/Myosin/TropC-like"/>
</dbReference>
<comment type="caution">
    <text evidence="4">The sequence shown here is derived from an EMBL/GenBank/DDBJ whole genome shotgun (WGS) entry which is preliminary data.</text>
</comment>
<evidence type="ECO:0000256" key="2">
    <source>
        <dbReference type="ARBA" id="ARBA00022837"/>
    </source>
</evidence>
<keyword evidence="2" id="KW-0106">Calcium</keyword>
<dbReference type="PANTHER" id="PTHR23048">
    <property type="entry name" value="MYOSIN LIGHT CHAIN 1, 3"/>
    <property type="match status" value="1"/>
</dbReference>
<name>A0A820NI09_9BILA</name>
<dbReference type="PROSITE" id="PS00018">
    <property type="entry name" value="EF_HAND_1"/>
    <property type="match status" value="2"/>
</dbReference>
<dbReference type="Gene3D" id="1.10.238.10">
    <property type="entry name" value="EF-hand"/>
    <property type="match status" value="2"/>
</dbReference>
<dbReference type="EMBL" id="CAJOBO010001572">
    <property type="protein sequence ID" value="CAF4390940.1"/>
    <property type="molecule type" value="Genomic_DNA"/>
</dbReference>
<organism evidence="4 5">
    <name type="scientific">Rotaria socialis</name>
    <dbReference type="NCBI Taxonomy" id="392032"/>
    <lineage>
        <taxon>Eukaryota</taxon>
        <taxon>Metazoa</taxon>
        <taxon>Spiralia</taxon>
        <taxon>Gnathifera</taxon>
        <taxon>Rotifera</taxon>
        <taxon>Eurotatoria</taxon>
        <taxon>Bdelloidea</taxon>
        <taxon>Philodinida</taxon>
        <taxon>Philodinidae</taxon>
        <taxon>Rotaria</taxon>
    </lineage>
</organism>
<keyword evidence="1" id="KW-0677">Repeat</keyword>
<dbReference type="PROSITE" id="PS50222">
    <property type="entry name" value="EF_HAND_2"/>
    <property type="match status" value="3"/>
</dbReference>
<reference evidence="4" key="1">
    <citation type="submission" date="2021-02" db="EMBL/GenBank/DDBJ databases">
        <authorList>
            <person name="Nowell W R."/>
        </authorList>
    </citation>
    <scope>NUCLEOTIDE SEQUENCE</scope>
</reference>
<dbReference type="CDD" id="cd00051">
    <property type="entry name" value="EFh"/>
    <property type="match status" value="1"/>
</dbReference>
<dbReference type="InterPro" id="IPR018247">
    <property type="entry name" value="EF_Hand_1_Ca_BS"/>
</dbReference>
<dbReference type="Proteomes" id="UP000663851">
    <property type="component" value="Unassembled WGS sequence"/>
</dbReference>
<dbReference type="FunFam" id="1.10.238.10:FF:000001">
    <property type="entry name" value="Calmodulin 1"/>
    <property type="match status" value="1"/>
</dbReference>
<accession>A0A820NI09</accession>
<evidence type="ECO:0000259" key="3">
    <source>
        <dbReference type="PROSITE" id="PS50222"/>
    </source>
</evidence>
<dbReference type="InterPro" id="IPR011992">
    <property type="entry name" value="EF-hand-dom_pair"/>
</dbReference>
<dbReference type="SMART" id="SM00054">
    <property type="entry name" value="EFh"/>
    <property type="match status" value="3"/>
</dbReference>
<dbReference type="Pfam" id="PF13499">
    <property type="entry name" value="EF-hand_7"/>
    <property type="match status" value="1"/>
</dbReference>
<evidence type="ECO:0000313" key="5">
    <source>
        <dbReference type="Proteomes" id="UP000663851"/>
    </source>
</evidence>
<evidence type="ECO:0000256" key="1">
    <source>
        <dbReference type="ARBA" id="ARBA00022737"/>
    </source>
</evidence>
<gene>
    <name evidence="4" type="ORF">HFQ381_LOCUS19399</name>
</gene>
<dbReference type="SUPFAM" id="SSF47473">
    <property type="entry name" value="EF-hand"/>
    <property type="match status" value="1"/>
</dbReference>
<feature type="domain" description="EF-hand" evidence="3">
    <location>
        <begin position="75"/>
        <end position="110"/>
    </location>
</feature>
<proteinExistence type="predicted"/>
<protein>
    <recommendedName>
        <fullName evidence="3">EF-hand domain-containing protein</fullName>
    </recommendedName>
</protein>
<dbReference type="GO" id="GO:0016460">
    <property type="term" value="C:myosin II complex"/>
    <property type="evidence" value="ECO:0007669"/>
    <property type="project" value="TreeGrafter"/>
</dbReference>